<dbReference type="GO" id="GO:0006886">
    <property type="term" value="P:intracellular protein transport"/>
    <property type="evidence" value="ECO:0007669"/>
    <property type="project" value="InterPro"/>
</dbReference>
<keyword evidence="4 13" id="KW-0812">Transmembrane</keyword>
<dbReference type="OrthoDB" id="10016939at2759"/>
<comment type="subcellular location">
    <subcellularLocation>
        <location evidence="1">Mitochondrion outer membrane</location>
        <topology evidence="1">Single-pass membrane protein</topology>
    </subcellularLocation>
</comment>
<keyword evidence="3" id="KW-0813">Transport</keyword>
<keyword evidence="8" id="KW-0811">Translocation</keyword>
<keyword evidence="15" id="KW-1185">Reference proteome</keyword>
<evidence type="ECO:0000256" key="3">
    <source>
        <dbReference type="ARBA" id="ARBA00022448"/>
    </source>
</evidence>
<dbReference type="STRING" id="1314781.A0A165GZF8"/>
<reference evidence="14 15" key="1">
    <citation type="journal article" date="2016" name="Mol. Biol. Evol.">
        <title>Comparative Genomics of Early-Diverging Mushroom-Forming Fungi Provides Insights into the Origins of Lignocellulose Decay Capabilities.</title>
        <authorList>
            <person name="Nagy L.G."/>
            <person name="Riley R."/>
            <person name="Tritt A."/>
            <person name="Adam C."/>
            <person name="Daum C."/>
            <person name="Floudas D."/>
            <person name="Sun H."/>
            <person name="Yadav J.S."/>
            <person name="Pangilinan J."/>
            <person name="Larsson K.H."/>
            <person name="Matsuura K."/>
            <person name="Barry K."/>
            <person name="Labutti K."/>
            <person name="Kuo R."/>
            <person name="Ohm R.A."/>
            <person name="Bhattacharya S.S."/>
            <person name="Shirouzu T."/>
            <person name="Yoshinaga Y."/>
            <person name="Martin F.M."/>
            <person name="Grigoriev I.V."/>
            <person name="Hibbett D.S."/>
        </authorList>
    </citation>
    <scope>NUCLEOTIDE SEQUENCE [LARGE SCALE GENOMIC DNA]</scope>
    <source>
        <strain evidence="14 15">HHB12029</strain>
    </source>
</reference>
<keyword evidence="11" id="KW-0675">Receptor</keyword>
<dbReference type="PANTHER" id="PTHR12504:SF0">
    <property type="entry name" value="MITOCHONDRIAL IMPORT RECEPTOR SUBUNIT TOM22 HOMOLOG"/>
    <property type="match status" value="1"/>
</dbReference>
<dbReference type="InterPro" id="IPR005683">
    <property type="entry name" value="Tom22"/>
</dbReference>
<dbReference type="PANTHER" id="PTHR12504">
    <property type="entry name" value="MITOCHONDRIAL IMPORT RECEPTOR SUBUNIT TOM22"/>
    <property type="match status" value="1"/>
</dbReference>
<evidence type="ECO:0000256" key="2">
    <source>
        <dbReference type="ARBA" id="ARBA00009874"/>
    </source>
</evidence>
<keyword evidence="6" id="KW-0653">Protein transport</keyword>
<proteinExistence type="inferred from homology"/>
<feature type="transmembrane region" description="Helical" evidence="13">
    <location>
        <begin position="83"/>
        <end position="102"/>
    </location>
</feature>
<evidence type="ECO:0000256" key="5">
    <source>
        <dbReference type="ARBA" id="ARBA00022787"/>
    </source>
</evidence>
<dbReference type="EMBL" id="KV426032">
    <property type="protein sequence ID" value="KZV91224.1"/>
    <property type="molecule type" value="Genomic_DNA"/>
</dbReference>
<feature type="region of interest" description="Disordered" evidence="12">
    <location>
        <begin position="130"/>
        <end position="150"/>
    </location>
</feature>
<evidence type="ECO:0000256" key="11">
    <source>
        <dbReference type="ARBA" id="ARBA00023170"/>
    </source>
</evidence>
<evidence type="ECO:0000256" key="6">
    <source>
        <dbReference type="ARBA" id="ARBA00022927"/>
    </source>
</evidence>
<feature type="region of interest" description="Disordered" evidence="12">
    <location>
        <begin position="8"/>
        <end position="34"/>
    </location>
</feature>
<keyword evidence="9" id="KW-0496">Mitochondrion</keyword>
<dbReference type="FunCoup" id="A0A165GZF8">
    <property type="interactions" value="164"/>
</dbReference>
<dbReference type="Pfam" id="PF04281">
    <property type="entry name" value="Tom22"/>
    <property type="match status" value="1"/>
</dbReference>
<organism evidence="14 15">
    <name type="scientific">Exidia glandulosa HHB12029</name>
    <dbReference type="NCBI Taxonomy" id="1314781"/>
    <lineage>
        <taxon>Eukaryota</taxon>
        <taxon>Fungi</taxon>
        <taxon>Dikarya</taxon>
        <taxon>Basidiomycota</taxon>
        <taxon>Agaricomycotina</taxon>
        <taxon>Agaricomycetes</taxon>
        <taxon>Auriculariales</taxon>
        <taxon>Exidiaceae</taxon>
        <taxon>Exidia</taxon>
    </lineage>
</organism>
<evidence type="ECO:0000313" key="15">
    <source>
        <dbReference type="Proteomes" id="UP000077266"/>
    </source>
</evidence>
<dbReference type="CDD" id="cd22884">
    <property type="entry name" value="TOM22"/>
    <property type="match status" value="1"/>
</dbReference>
<evidence type="ECO:0000256" key="9">
    <source>
        <dbReference type="ARBA" id="ARBA00023128"/>
    </source>
</evidence>
<dbReference type="InParanoid" id="A0A165GZF8"/>
<gene>
    <name evidence="14" type="ORF">EXIGLDRAFT_740594</name>
</gene>
<evidence type="ECO:0000256" key="12">
    <source>
        <dbReference type="SAM" id="MobiDB-lite"/>
    </source>
</evidence>
<sequence>MVKVEIVEEDAGNSPYSSASSSRTGSTDSLSSVSDNGIAPETLFDRLVALVDIVPPSTRHSISTRVENTANVVKRTGRVVGNIIWVITTSALLIGLPLALALEDEAKIIQQEKELQEQQQGVQQMLAPTSPYSQVPAQGKAAQGLVPPGF</sequence>
<keyword evidence="5" id="KW-1000">Mitochondrion outer membrane</keyword>
<name>A0A165GZF8_EXIGL</name>
<evidence type="ECO:0000256" key="13">
    <source>
        <dbReference type="SAM" id="Phobius"/>
    </source>
</evidence>
<evidence type="ECO:0000256" key="10">
    <source>
        <dbReference type="ARBA" id="ARBA00023136"/>
    </source>
</evidence>
<dbReference type="Proteomes" id="UP000077266">
    <property type="component" value="Unassembled WGS sequence"/>
</dbReference>
<dbReference type="GO" id="GO:0005741">
    <property type="term" value="C:mitochondrial outer membrane"/>
    <property type="evidence" value="ECO:0007669"/>
    <property type="project" value="UniProtKB-SubCell"/>
</dbReference>
<keyword evidence="7 13" id="KW-1133">Transmembrane helix</keyword>
<keyword evidence="10 13" id="KW-0472">Membrane</keyword>
<evidence type="ECO:0000256" key="1">
    <source>
        <dbReference type="ARBA" id="ARBA00004572"/>
    </source>
</evidence>
<accession>A0A165GZF8</accession>
<dbReference type="AlphaFoldDB" id="A0A165GZF8"/>
<evidence type="ECO:0000256" key="4">
    <source>
        <dbReference type="ARBA" id="ARBA00022692"/>
    </source>
</evidence>
<protein>
    <submittedName>
        <fullName evidence="14">Mitochondrial import translocase, subunit Tom22</fullName>
    </submittedName>
</protein>
<evidence type="ECO:0000313" key="14">
    <source>
        <dbReference type="EMBL" id="KZV91224.1"/>
    </source>
</evidence>
<comment type="similarity">
    <text evidence="2">Belongs to the Tom22 family.</text>
</comment>
<evidence type="ECO:0000256" key="7">
    <source>
        <dbReference type="ARBA" id="ARBA00022989"/>
    </source>
</evidence>
<feature type="compositionally biased region" description="Low complexity" evidence="12">
    <location>
        <begin position="14"/>
        <end position="34"/>
    </location>
</feature>
<evidence type="ECO:0000256" key="8">
    <source>
        <dbReference type="ARBA" id="ARBA00023010"/>
    </source>
</evidence>